<reference evidence="1" key="1">
    <citation type="submission" date="2014-09" db="EMBL/GenBank/DDBJ databases">
        <authorList>
            <person name="Magalhaes I.L.F."/>
            <person name="Oliveira U."/>
            <person name="Santos F.R."/>
            <person name="Vidigal T.H.D.A."/>
            <person name="Brescovit A.D."/>
            <person name="Santos A.J."/>
        </authorList>
    </citation>
    <scope>NUCLEOTIDE SEQUENCE</scope>
    <source>
        <tissue evidence="1">Shoot tissue taken approximately 20 cm above the soil surface</tissue>
    </source>
</reference>
<sequence>MPPRGSDLGRISPPVTTAPAGSAFLIPLGATSLSENARLGSEVHTLIASIS</sequence>
<evidence type="ECO:0000313" key="1">
    <source>
        <dbReference type="EMBL" id="JAD23644.1"/>
    </source>
</evidence>
<reference evidence="1" key="2">
    <citation type="journal article" date="2015" name="Data Brief">
        <title>Shoot transcriptome of the giant reed, Arundo donax.</title>
        <authorList>
            <person name="Barrero R.A."/>
            <person name="Guerrero F.D."/>
            <person name="Moolhuijzen P."/>
            <person name="Goolsby J.A."/>
            <person name="Tidwell J."/>
            <person name="Bellgard S.E."/>
            <person name="Bellgard M.I."/>
        </authorList>
    </citation>
    <scope>NUCLEOTIDE SEQUENCE</scope>
    <source>
        <tissue evidence="1">Shoot tissue taken approximately 20 cm above the soil surface</tissue>
    </source>
</reference>
<organism evidence="1">
    <name type="scientific">Arundo donax</name>
    <name type="common">Giant reed</name>
    <name type="synonym">Donax arundinaceus</name>
    <dbReference type="NCBI Taxonomy" id="35708"/>
    <lineage>
        <taxon>Eukaryota</taxon>
        <taxon>Viridiplantae</taxon>
        <taxon>Streptophyta</taxon>
        <taxon>Embryophyta</taxon>
        <taxon>Tracheophyta</taxon>
        <taxon>Spermatophyta</taxon>
        <taxon>Magnoliopsida</taxon>
        <taxon>Liliopsida</taxon>
        <taxon>Poales</taxon>
        <taxon>Poaceae</taxon>
        <taxon>PACMAD clade</taxon>
        <taxon>Arundinoideae</taxon>
        <taxon>Arundineae</taxon>
        <taxon>Arundo</taxon>
    </lineage>
</organism>
<dbReference type="EMBL" id="GBRH01274251">
    <property type="protein sequence ID" value="JAD23644.1"/>
    <property type="molecule type" value="Transcribed_RNA"/>
</dbReference>
<dbReference type="AlphaFoldDB" id="A0A0A8YCZ4"/>
<name>A0A0A8YCZ4_ARUDO</name>
<accession>A0A0A8YCZ4</accession>
<proteinExistence type="predicted"/>
<protein>
    <submittedName>
        <fullName evidence="1">Uncharacterized protein</fullName>
    </submittedName>
</protein>